<name>A0A0A9E6X7_ARUDO</name>
<accession>A0A0A9E6X7</accession>
<evidence type="ECO:0000313" key="2">
    <source>
        <dbReference type="EMBL" id="JAD96529.1"/>
    </source>
</evidence>
<evidence type="ECO:0000256" key="1">
    <source>
        <dbReference type="SAM" id="MobiDB-lite"/>
    </source>
</evidence>
<dbReference type="AlphaFoldDB" id="A0A0A9E6X7"/>
<organism evidence="2">
    <name type="scientific">Arundo donax</name>
    <name type="common">Giant reed</name>
    <name type="synonym">Donax arundinaceus</name>
    <dbReference type="NCBI Taxonomy" id="35708"/>
    <lineage>
        <taxon>Eukaryota</taxon>
        <taxon>Viridiplantae</taxon>
        <taxon>Streptophyta</taxon>
        <taxon>Embryophyta</taxon>
        <taxon>Tracheophyta</taxon>
        <taxon>Spermatophyta</taxon>
        <taxon>Magnoliopsida</taxon>
        <taxon>Liliopsida</taxon>
        <taxon>Poales</taxon>
        <taxon>Poaceae</taxon>
        <taxon>PACMAD clade</taxon>
        <taxon>Arundinoideae</taxon>
        <taxon>Arundineae</taxon>
        <taxon>Arundo</taxon>
    </lineage>
</organism>
<reference evidence="2" key="2">
    <citation type="journal article" date="2015" name="Data Brief">
        <title>Shoot transcriptome of the giant reed, Arundo donax.</title>
        <authorList>
            <person name="Barrero R.A."/>
            <person name="Guerrero F.D."/>
            <person name="Moolhuijzen P."/>
            <person name="Goolsby J.A."/>
            <person name="Tidwell J."/>
            <person name="Bellgard S.E."/>
            <person name="Bellgard M.I."/>
        </authorList>
    </citation>
    <scope>NUCLEOTIDE SEQUENCE</scope>
    <source>
        <tissue evidence="2">Shoot tissue taken approximately 20 cm above the soil surface</tissue>
    </source>
</reference>
<proteinExistence type="predicted"/>
<sequence length="20" mass="2189">MYHSQSGTCRRGSPAPARRA</sequence>
<dbReference type="EMBL" id="GBRH01201366">
    <property type="protein sequence ID" value="JAD96529.1"/>
    <property type="molecule type" value="Transcribed_RNA"/>
</dbReference>
<protein>
    <submittedName>
        <fullName evidence="2">Mek1</fullName>
    </submittedName>
</protein>
<feature type="region of interest" description="Disordered" evidence="1">
    <location>
        <begin position="1"/>
        <end position="20"/>
    </location>
</feature>
<reference evidence="2" key="1">
    <citation type="submission" date="2014-09" db="EMBL/GenBank/DDBJ databases">
        <authorList>
            <person name="Magalhaes I.L.F."/>
            <person name="Oliveira U."/>
            <person name="Santos F.R."/>
            <person name="Vidigal T.H.D.A."/>
            <person name="Brescovit A.D."/>
            <person name="Santos A.J."/>
        </authorList>
    </citation>
    <scope>NUCLEOTIDE SEQUENCE</scope>
    <source>
        <tissue evidence="2">Shoot tissue taken approximately 20 cm above the soil surface</tissue>
    </source>
</reference>